<sequence>MRQAVCTSGNQQATRMSGSSEDLRRHLLSQLRALRGRIDKRVLNHVLTKVDGWEPYDQESAGEAVRQFLATRQDGGKFQDRLRGAMAKKKDSD</sequence>
<dbReference type="Proteomes" id="UP000761264">
    <property type="component" value="Unassembled WGS sequence"/>
</dbReference>
<comment type="caution">
    <text evidence="2">The sequence shown here is derived from an EMBL/GenBank/DDBJ whole genome shotgun (WGS) entry which is preliminary data.</text>
</comment>
<dbReference type="AlphaFoldDB" id="A0A967EYN1"/>
<evidence type="ECO:0000313" key="2">
    <source>
        <dbReference type="EMBL" id="NIA69850.1"/>
    </source>
</evidence>
<feature type="region of interest" description="Disordered" evidence="1">
    <location>
        <begin position="1"/>
        <end position="22"/>
    </location>
</feature>
<evidence type="ECO:0000313" key="3">
    <source>
        <dbReference type="Proteomes" id="UP000761264"/>
    </source>
</evidence>
<feature type="compositionally biased region" description="Polar residues" evidence="1">
    <location>
        <begin position="1"/>
        <end position="20"/>
    </location>
</feature>
<protein>
    <submittedName>
        <fullName evidence="2">Uncharacterized protein</fullName>
    </submittedName>
</protein>
<name>A0A967EYN1_9PROT</name>
<dbReference type="EMBL" id="JAAQPH010000010">
    <property type="protein sequence ID" value="NIA69850.1"/>
    <property type="molecule type" value="Genomic_DNA"/>
</dbReference>
<dbReference type="RefSeq" id="WP_167225860.1">
    <property type="nucleotide sequence ID" value="NZ_JAAQPH010000010.1"/>
</dbReference>
<evidence type="ECO:0000256" key="1">
    <source>
        <dbReference type="SAM" id="MobiDB-lite"/>
    </source>
</evidence>
<accession>A0A967EYN1</accession>
<organism evidence="2 3">
    <name type="scientific">Pelagibius litoralis</name>
    <dbReference type="NCBI Taxonomy" id="374515"/>
    <lineage>
        <taxon>Bacteria</taxon>
        <taxon>Pseudomonadati</taxon>
        <taxon>Pseudomonadota</taxon>
        <taxon>Alphaproteobacteria</taxon>
        <taxon>Rhodospirillales</taxon>
        <taxon>Rhodovibrionaceae</taxon>
        <taxon>Pelagibius</taxon>
    </lineage>
</organism>
<gene>
    <name evidence="2" type="ORF">HBA54_14695</name>
</gene>
<reference evidence="2" key="1">
    <citation type="submission" date="2020-03" db="EMBL/GenBank/DDBJ databases">
        <title>Genome of Pelagibius litoralis DSM 21314T.</title>
        <authorList>
            <person name="Wang G."/>
        </authorList>
    </citation>
    <scope>NUCLEOTIDE SEQUENCE</scope>
    <source>
        <strain evidence="2">DSM 21314</strain>
    </source>
</reference>
<keyword evidence="3" id="KW-1185">Reference proteome</keyword>
<proteinExistence type="predicted"/>